<accession>A0ABX0N0K7</accession>
<reference evidence="1 2" key="1">
    <citation type="submission" date="2019-10" db="EMBL/GenBank/DDBJ databases">
        <title>Taxonomy of Antarctic Massilia spp.: description of Massilia rubra sp. nov., Massilia aquatica sp. nov., Massilia mucilaginosa sp. nov., Massilia frigida sp. nov. isolated from streams, lakes and regoliths.</title>
        <authorList>
            <person name="Holochova P."/>
            <person name="Sedlacek I."/>
            <person name="Kralova S."/>
            <person name="Maslanova I."/>
            <person name="Busse H.-J."/>
            <person name="Stankova E."/>
            <person name="Vrbovska V."/>
            <person name="Kovarovic V."/>
            <person name="Bartak M."/>
            <person name="Svec P."/>
            <person name="Pantucek R."/>
        </authorList>
    </citation>
    <scope>NUCLEOTIDE SEQUENCE [LARGE SCALE GENOMIC DNA]</scope>
    <source>
        <strain evidence="1 2">CCM 8695</strain>
    </source>
</reference>
<dbReference type="Proteomes" id="UP000621455">
    <property type="component" value="Unassembled WGS sequence"/>
</dbReference>
<protein>
    <recommendedName>
        <fullName evidence="3">AP2 domain-containing protein</fullName>
    </recommendedName>
</protein>
<dbReference type="EMBL" id="WHJG01000001">
    <property type="protein sequence ID" value="NHZ78043.1"/>
    <property type="molecule type" value="Genomic_DNA"/>
</dbReference>
<proteinExistence type="predicted"/>
<name>A0ABX0N0K7_9BURK</name>
<evidence type="ECO:0008006" key="3">
    <source>
        <dbReference type="Google" id="ProtNLM"/>
    </source>
</evidence>
<dbReference type="Gene3D" id="1.20.5.2050">
    <property type="match status" value="1"/>
</dbReference>
<comment type="caution">
    <text evidence="1">The sequence shown here is derived from an EMBL/GenBank/DDBJ whole genome shotgun (WGS) entry which is preliminary data.</text>
</comment>
<keyword evidence="2" id="KW-1185">Reference proteome</keyword>
<evidence type="ECO:0000313" key="2">
    <source>
        <dbReference type="Proteomes" id="UP000621455"/>
    </source>
</evidence>
<gene>
    <name evidence="1" type="ORF">F2P44_01850</name>
</gene>
<sequence>MGPIGGTPLLLSFSPSILKNSLTPEDGTSMTKPYGISPYRYKNPDGGWVQLGWRVLIRRRGYIVDRRFNADQFGGMDAAMRAAIAFRDEVNIECVPLSKREVCATVRTTNTSGVPGVIRTRDRGQDYWKARLLTGDGANRTQQFSIKRYGDQAAFDLAVQARSRMLETVQGFYVLHPDIKSETRAFPIAEYPLIRRPCKVEPKEHPYARVPECDVPGVGITNVKTVTADGKTYTTRYWTSMVRDKAGLPKRRYFSAAKYGEDEAKRLAVGHQLLVAPIKPSAGDGSCVNGG</sequence>
<evidence type="ECO:0000313" key="1">
    <source>
        <dbReference type="EMBL" id="NHZ78043.1"/>
    </source>
</evidence>
<organism evidence="1 2">
    <name type="scientific">Massilia frigida</name>
    <dbReference type="NCBI Taxonomy" id="2609281"/>
    <lineage>
        <taxon>Bacteria</taxon>
        <taxon>Pseudomonadati</taxon>
        <taxon>Pseudomonadota</taxon>
        <taxon>Betaproteobacteria</taxon>
        <taxon>Burkholderiales</taxon>
        <taxon>Oxalobacteraceae</taxon>
        <taxon>Telluria group</taxon>
        <taxon>Massilia</taxon>
    </lineage>
</organism>